<dbReference type="GO" id="GO:0009055">
    <property type="term" value="F:electron transfer activity"/>
    <property type="evidence" value="ECO:0007669"/>
    <property type="project" value="TreeGrafter"/>
</dbReference>
<feature type="domain" description="FAD-dependent oxidoreductase 2 FAD-binding" evidence="3">
    <location>
        <begin position="7"/>
        <end position="370"/>
    </location>
</feature>
<evidence type="ECO:0000256" key="1">
    <source>
        <dbReference type="ARBA" id="ARBA00022630"/>
    </source>
</evidence>
<dbReference type="GO" id="GO:0005886">
    <property type="term" value="C:plasma membrane"/>
    <property type="evidence" value="ECO:0007669"/>
    <property type="project" value="TreeGrafter"/>
</dbReference>
<sequence length="539" mass="59705">MDIIDTDVAIIGGGTAGCMAALELRRANPHLHITVLERSSLKRGGCLAPGVNAIYTYLHEGERPEDFVEWVRFQGMGLVRDDLALTMIEHTPYAVSILEEYGLYMERENGKPARQGRWGVRVRGEYIKPTLAKMAMEHADTILEGVYALDVHVEDAVCGVYALDVSTAEPYFVRAKSVLVATGGASGLYRPYSVSWYPPGNVGSGYSLGIRAGAEMTSLEVRFIPLRLKDVNAPIGITAVGFKAPLINARGEQFMKTRYANVGGESAPISLRLYAPTREVMEGRFPVCIDTRGLTREQAEKLKLLYLNGWPLFALFLAARGIDITTEPLEVQGTEPYITGSHTIAGYWIDTDRRTTLRGLYAAGDAAGGVPLSHVGGALAEGVIAARAIAEQTHGAPSPEMGVVEETFEQYLRPLEHDGVSPLSVERQLQHTMDYNAGGMSRFYYSTEQSLKRALRDIQGLKSERMGASSPKELLWCHEVRDRLWLAEAVVRHMLYRRETRMQGFQMRADYPEISSDVRFVNSVWRRGFELFTRSGGMA</sequence>
<evidence type="ECO:0000313" key="4">
    <source>
        <dbReference type="EMBL" id="HIH70088.1"/>
    </source>
</evidence>
<dbReference type="SUPFAM" id="SSF56425">
    <property type="entry name" value="Succinate dehydrogenase/fumarate reductase flavoprotein, catalytic domain"/>
    <property type="match status" value="1"/>
</dbReference>
<dbReference type="PIRSF" id="PIRSF000171">
    <property type="entry name" value="SDHA_APRA_LASPO"/>
    <property type="match status" value="1"/>
</dbReference>
<dbReference type="GO" id="GO:0000104">
    <property type="term" value="F:succinate dehydrogenase activity"/>
    <property type="evidence" value="ECO:0007669"/>
    <property type="project" value="TreeGrafter"/>
</dbReference>
<dbReference type="AlphaFoldDB" id="A0A832RXP0"/>
<dbReference type="GO" id="GO:0009061">
    <property type="term" value="P:anaerobic respiration"/>
    <property type="evidence" value="ECO:0007669"/>
    <property type="project" value="TreeGrafter"/>
</dbReference>
<dbReference type="InterPro" id="IPR037099">
    <property type="entry name" value="Fum_R/Succ_DH_flav-like_C_sf"/>
</dbReference>
<dbReference type="PRINTS" id="PR00368">
    <property type="entry name" value="FADPNR"/>
</dbReference>
<proteinExistence type="predicted"/>
<dbReference type="Pfam" id="PF00890">
    <property type="entry name" value="FAD_binding_2"/>
    <property type="match status" value="1"/>
</dbReference>
<keyword evidence="1" id="KW-0285">Flavoprotein</keyword>
<dbReference type="Proteomes" id="UP000600363">
    <property type="component" value="Unassembled WGS sequence"/>
</dbReference>
<dbReference type="EMBL" id="DUIH01000021">
    <property type="protein sequence ID" value="HIH70088.1"/>
    <property type="molecule type" value="Genomic_DNA"/>
</dbReference>
<accession>A0A832RXP0</accession>
<dbReference type="InterPro" id="IPR027477">
    <property type="entry name" value="Succ_DH/fumarate_Rdtase_cat_sf"/>
</dbReference>
<dbReference type="PANTHER" id="PTHR11632:SF51">
    <property type="entry name" value="SUCCINATE DEHYDROGENASE [UBIQUINONE] FLAVOPROTEIN SUBUNIT, MITOCHONDRIAL"/>
    <property type="match status" value="1"/>
</dbReference>
<name>A0A832RXP0_9EURY</name>
<evidence type="ECO:0000313" key="5">
    <source>
        <dbReference type="Proteomes" id="UP000600363"/>
    </source>
</evidence>
<dbReference type="SUPFAM" id="SSF51905">
    <property type="entry name" value="FAD/NAD(P)-binding domain"/>
    <property type="match status" value="1"/>
</dbReference>
<evidence type="ECO:0000256" key="2">
    <source>
        <dbReference type="ARBA" id="ARBA00023002"/>
    </source>
</evidence>
<dbReference type="InterPro" id="IPR036188">
    <property type="entry name" value="FAD/NAD-bd_sf"/>
</dbReference>
<dbReference type="Gene3D" id="3.50.50.60">
    <property type="entry name" value="FAD/NAD(P)-binding domain"/>
    <property type="match status" value="1"/>
</dbReference>
<dbReference type="PANTHER" id="PTHR11632">
    <property type="entry name" value="SUCCINATE DEHYDROGENASE 2 FLAVOPROTEIN SUBUNIT"/>
    <property type="match status" value="1"/>
</dbReference>
<dbReference type="RefSeq" id="WP_052353262.1">
    <property type="nucleotide sequence ID" value="NZ_DUIH01000021.1"/>
</dbReference>
<dbReference type="InterPro" id="IPR030664">
    <property type="entry name" value="SdhA/FrdA/AprA"/>
</dbReference>
<protein>
    <submittedName>
        <fullName evidence="4">FAD-binding protein</fullName>
    </submittedName>
</protein>
<keyword evidence="2" id="KW-0560">Oxidoreductase</keyword>
<dbReference type="InterPro" id="IPR003953">
    <property type="entry name" value="FAD-dep_OxRdtase_2_FAD-bd"/>
</dbReference>
<dbReference type="Gene3D" id="1.20.58.100">
    <property type="entry name" value="Fumarate reductase/succinate dehydrogenase flavoprotein-like, C-terminal domain"/>
    <property type="match status" value="1"/>
</dbReference>
<organism evidence="4 5">
    <name type="scientific">Methermicoccus shengliensis</name>
    <dbReference type="NCBI Taxonomy" id="660064"/>
    <lineage>
        <taxon>Archaea</taxon>
        <taxon>Methanobacteriati</taxon>
        <taxon>Methanobacteriota</taxon>
        <taxon>Stenosarchaea group</taxon>
        <taxon>Methanomicrobia</taxon>
        <taxon>Methanosarcinales</taxon>
        <taxon>Methermicoccaceae</taxon>
        <taxon>Methermicoccus</taxon>
    </lineage>
</organism>
<gene>
    <name evidence="4" type="ORF">HA299_05715</name>
</gene>
<evidence type="ECO:0000259" key="3">
    <source>
        <dbReference type="Pfam" id="PF00890"/>
    </source>
</evidence>
<comment type="caution">
    <text evidence="4">The sequence shown here is derived from an EMBL/GenBank/DDBJ whole genome shotgun (WGS) entry which is preliminary data.</text>
</comment>
<reference evidence="4" key="1">
    <citation type="journal article" date="2020" name="bioRxiv">
        <title>A rank-normalized archaeal taxonomy based on genome phylogeny resolves widespread incomplete and uneven classifications.</title>
        <authorList>
            <person name="Rinke C."/>
            <person name="Chuvochina M."/>
            <person name="Mussig A.J."/>
            <person name="Chaumeil P.-A."/>
            <person name="Waite D.W."/>
            <person name="Whitman W.B."/>
            <person name="Parks D.H."/>
            <person name="Hugenholtz P."/>
        </authorList>
    </citation>
    <scope>NUCLEOTIDE SEQUENCE</scope>
    <source>
        <strain evidence="4">UBA12518</strain>
    </source>
</reference>
<dbReference type="Gene3D" id="3.90.700.10">
    <property type="entry name" value="Succinate dehydrogenase/fumarate reductase flavoprotein, catalytic domain"/>
    <property type="match status" value="1"/>
</dbReference>
<dbReference type="SUPFAM" id="SSF46977">
    <property type="entry name" value="Succinate dehydrogenase/fumarate reductase flavoprotein C-terminal domain"/>
    <property type="match status" value="1"/>
</dbReference>
<dbReference type="GO" id="GO:0050660">
    <property type="term" value="F:flavin adenine dinucleotide binding"/>
    <property type="evidence" value="ECO:0007669"/>
    <property type="project" value="TreeGrafter"/>
</dbReference>